<dbReference type="OrthoDB" id="3364670at2759"/>
<dbReference type="AlphaFoldDB" id="A0A177TIB9"/>
<keyword evidence="2" id="KW-1185">Reference proteome</keyword>
<comment type="caution">
    <text evidence="1">The sequence shown here is derived from an EMBL/GenBank/DDBJ whole genome shotgun (WGS) entry which is preliminary data.</text>
</comment>
<dbReference type="InterPro" id="IPR040521">
    <property type="entry name" value="KDZ"/>
</dbReference>
<sequence length="519" mass="58533">MPPRRFLSARQVLAAESAYQAASGNDPDKEACVANIRAIDNASGQTSRTPFEINGVMGACCRHDIPLVLCDISTPGERHHYATALIATIIRAIPHLQHIGVAYDIGCRFDPSTRVRNLFGPAVQITWTVPVFHVYGHTYSCQLRYNPRNVLGFGLTDGEGMERVWSGLSNLITSTRGMARGERRFNLEERCLHLAVERRSNLFAWFRAKRKKMEQVVKEAKILFTTKYDPSCVAPQFQPDYQGLERPQAAGNWTPPAQFPQIPLDILTVVRRMAIERRRVVQIPTSSAAPSSDRVIPTITVVSLVSQSLLRIMAEIKLPRALVFDRPATTYRGTKTTVRLQTCLKNETANARKLIVRLNSALFSHFSAFAQVAPVLQWATLFEDEHVKLVEHWARANNPSLDALPWWANPSMAKAIDTFEELLRVVEEDERLELERSYALAWIEDRVHRLGELRNIHSVYRDEYVRASALKEYWHGSGQASEYLFPSGVPIDHAPALEDGMPEADIDFDLEAQLARLAV</sequence>
<evidence type="ECO:0000313" key="1">
    <source>
        <dbReference type="EMBL" id="KAE8241835.1"/>
    </source>
</evidence>
<accession>A0A177TIB9</accession>
<reference evidence="1" key="1">
    <citation type="submission" date="2016-04" db="EMBL/GenBank/DDBJ databases">
        <authorList>
            <person name="Nguyen H.D."/>
            <person name="Samba Siva P."/>
            <person name="Cullis J."/>
            <person name="Levesque C.A."/>
            <person name="Hambleton S."/>
        </authorList>
    </citation>
    <scope>NUCLEOTIDE SEQUENCE</scope>
    <source>
        <strain evidence="1">DAOMC 236416</strain>
    </source>
</reference>
<protein>
    <submittedName>
        <fullName evidence="1">Uncharacterized protein</fullName>
    </submittedName>
</protein>
<gene>
    <name evidence="1" type="ORF">A4X13_0g7240</name>
</gene>
<name>A0A177TIB9_9BASI</name>
<evidence type="ECO:0000313" key="2">
    <source>
        <dbReference type="Proteomes" id="UP000077521"/>
    </source>
</evidence>
<organism evidence="1 2">
    <name type="scientific">Tilletia indica</name>
    <dbReference type="NCBI Taxonomy" id="43049"/>
    <lineage>
        <taxon>Eukaryota</taxon>
        <taxon>Fungi</taxon>
        <taxon>Dikarya</taxon>
        <taxon>Basidiomycota</taxon>
        <taxon>Ustilaginomycotina</taxon>
        <taxon>Exobasidiomycetes</taxon>
        <taxon>Tilletiales</taxon>
        <taxon>Tilletiaceae</taxon>
        <taxon>Tilletia</taxon>
    </lineage>
</organism>
<dbReference type="EMBL" id="LWDF02000846">
    <property type="protein sequence ID" value="KAE8241835.1"/>
    <property type="molecule type" value="Genomic_DNA"/>
</dbReference>
<dbReference type="PANTHER" id="PTHR33096:SF1">
    <property type="entry name" value="CXC1-LIKE CYSTEINE CLUSTER ASSOCIATED WITH KDZ TRANSPOSASES DOMAIN-CONTAINING PROTEIN"/>
    <property type="match status" value="1"/>
</dbReference>
<dbReference type="PANTHER" id="PTHR33096">
    <property type="entry name" value="CXC2 DOMAIN-CONTAINING PROTEIN"/>
    <property type="match status" value="1"/>
</dbReference>
<dbReference type="Pfam" id="PF18758">
    <property type="entry name" value="KDZ"/>
    <property type="match status" value="1"/>
</dbReference>
<proteinExistence type="predicted"/>
<reference evidence="1" key="2">
    <citation type="journal article" date="2019" name="IMA Fungus">
        <title>Genome sequencing and comparison of five Tilletia species to identify candidate genes for the detection of regulated species infecting wheat.</title>
        <authorList>
            <person name="Nguyen H.D.T."/>
            <person name="Sultana T."/>
            <person name="Kesanakurti P."/>
            <person name="Hambleton S."/>
        </authorList>
    </citation>
    <scope>NUCLEOTIDE SEQUENCE</scope>
    <source>
        <strain evidence="1">DAOMC 236416</strain>
    </source>
</reference>
<dbReference type="Proteomes" id="UP000077521">
    <property type="component" value="Unassembled WGS sequence"/>
</dbReference>